<evidence type="ECO:0000313" key="1">
    <source>
        <dbReference type="EMBL" id="RNF35700.1"/>
    </source>
</evidence>
<dbReference type="Proteomes" id="UP000238137">
    <property type="component" value="Unassembled WGS sequence"/>
</dbReference>
<dbReference type="AlphaFoldDB" id="A0A422R0I2"/>
<evidence type="ECO:0000313" key="2">
    <source>
        <dbReference type="Proteomes" id="UP000238137"/>
    </source>
</evidence>
<gene>
    <name evidence="1" type="ORF">A7A09_004725</name>
</gene>
<name>A0A422R0I2_9RHOB</name>
<keyword evidence="2" id="KW-1185">Reference proteome</keyword>
<proteinExistence type="predicted"/>
<protein>
    <submittedName>
        <fullName evidence="1">DUF1007 domain-containing protein</fullName>
    </submittedName>
</protein>
<sequence>MTRDRGELSSRFIFHALSGSRELHWRRKRINRRRSSARGLHVSSHRLIAALCLSLSPAAALAHPHVYIDAGLKLILDDSGALTGFEVEWSYDELYSLLIIEDMGLDQDGDGILTEEENALIQGFDADWEPGFDGRLYPRMDGVPVALEDVRDFTAEYRDGRLISRHLHPLAEPLPMEAPLKVQVYDPEFYVDFSMPGAPVVEGRTDCEVELIPGDPSAAPDAYREAIEAVLGSGADPADADVVTVDIGSAGADEADIRCGAGADE</sequence>
<dbReference type="InterPro" id="IPR010412">
    <property type="entry name" value="DUF1007"/>
</dbReference>
<dbReference type="OrthoDB" id="1679673at2"/>
<dbReference type="Pfam" id="PF06226">
    <property type="entry name" value="DUF1007"/>
    <property type="match status" value="1"/>
</dbReference>
<dbReference type="EMBL" id="PXNQ02000002">
    <property type="protein sequence ID" value="RNF35700.1"/>
    <property type="molecule type" value="Genomic_DNA"/>
</dbReference>
<comment type="caution">
    <text evidence="1">The sequence shown here is derived from an EMBL/GenBank/DDBJ whole genome shotgun (WGS) entry which is preliminary data.</text>
</comment>
<accession>A0A422R0I2</accession>
<reference evidence="1" key="1">
    <citation type="submission" date="2018-05" db="EMBL/GenBank/DDBJ databases">
        <title>Reclassification of Methylarcula marina and Methylarcula terricola as Paracoccus methylarcula sp.nov., comb.nov. and Paracoccus terricola comb.nov.</title>
        <authorList>
            <person name="Shmareva M.N."/>
            <person name="Doronina N.V."/>
            <person name="Vasilenko O.V."/>
            <person name="Tarlachkov S.V."/>
            <person name="Trotsenko Y.A."/>
        </authorList>
    </citation>
    <scope>NUCLEOTIDE SEQUENCE [LARGE SCALE GENOMIC DNA]</scope>
    <source>
        <strain evidence="1">VKM B-2159</strain>
    </source>
</reference>
<organism evidence="1 2">
    <name type="scientific">Paracoccus methylarcula</name>
    <dbReference type="NCBI Taxonomy" id="72022"/>
    <lineage>
        <taxon>Bacteria</taxon>
        <taxon>Pseudomonadati</taxon>
        <taxon>Pseudomonadota</taxon>
        <taxon>Alphaproteobacteria</taxon>
        <taxon>Rhodobacterales</taxon>
        <taxon>Paracoccaceae</taxon>
        <taxon>Paracoccus</taxon>
    </lineage>
</organism>